<dbReference type="OrthoDB" id="1646880at2"/>
<comment type="caution">
    <text evidence="4">The sequence shown here is derived from an EMBL/GenBank/DDBJ whole genome shotgun (WGS) entry which is preliminary data.</text>
</comment>
<feature type="domain" description="Response regulatory" evidence="2">
    <location>
        <begin position="3"/>
        <end position="116"/>
    </location>
</feature>
<evidence type="ECO:0000259" key="3">
    <source>
        <dbReference type="PROSITE" id="PS50930"/>
    </source>
</evidence>
<protein>
    <submittedName>
        <fullName evidence="4">Response regulator</fullName>
    </submittedName>
</protein>
<keyword evidence="5" id="KW-1185">Reference proteome</keyword>
<dbReference type="Pfam" id="PF04397">
    <property type="entry name" value="LytTR"/>
    <property type="match status" value="1"/>
</dbReference>
<gene>
    <name evidence="4" type="ORF">GO495_04935</name>
</gene>
<dbReference type="InterPro" id="IPR011006">
    <property type="entry name" value="CheY-like_superfamily"/>
</dbReference>
<evidence type="ECO:0000256" key="1">
    <source>
        <dbReference type="PROSITE-ProRule" id="PRU00169"/>
    </source>
</evidence>
<dbReference type="Gene3D" id="3.40.50.2300">
    <property type="match status" value="1"/>
</dbReference>
<evidence type="ECO:0000313" key="4">
    <source>
        <dbReference type="EMBL" id="MVT39917.1"/>
    </source>
</evidence>
<dbReference type="Proteomes" id="UP000468388">
    <property type="component" value="Unassembled WGS sequence"/>
</dbReference>
<dbReference type="InterPro" id="IPR046947">
    <property type="entry name" value="LytR-like"/>
</dbReference>
<evidence type="ECO:0000259" key="2">
    <source>
        <dbReference type="PROSITE" id="PS50110"/>
    </source>
</evidence>
<dbReference type="InterPro" id="IPR001789">
    <property type="entry name" value="Sig_transdc_resp-reg_receiver"/>
</dbReference>
<dbReference type="GO" id="GO:0000156">
    <property type="term" value="F:phosphorelay response regulator activity"/>
    <property type="evidence" value="ECO:0007669"/>
    <property type="project" value="InterPro"/>
</dbReference>
<dbReference type="EMBL" id="WRXO01000001">
    <property type="protein sequence ID" value="MVT39917.1"/>
    <property type="molecule type" value="Genomic_DNA"/>
</dbReference>
<name>A0A6N8J3Y3_9BACT</name>
<feature type="domain" description="HTH LytTR-type" evidence="3">
    <location>
        <begin position="145"/>
        <end position="246"/>
    </location>
</feature>
<keyword evidence="1" id="KW-0597">Phosphoprotein</keyword>
<dbReference type="PROSITE" id="PS50930">
    <property type="entry name" value="HTH_LYTTR"/>
    <property type="match status" value="1"/>
</dbReference>
<dbReference type="GO" id="GO:0003677">
    <property type="term" value="F:DNA binding"/>
    <property type="evidence" value="ECO:0007669"/>
    <property type="project" value="InterPro"/>
</dbReference>
<dbReference type="Pfam" id="PF00072">
    <property type="entry name" value="Response_reg"/>
    <property type="match status" value="1"/>
</dbReference>
<organism evidence="4 5">
    <name type="scientific">Chitinophaga oryziterrae</name>
    <dbReference type="NCBI Taxonomy" id="1031224"/>
    <lineage>
        <taxon>Bacteria</taxon>
        <taxon>Pseudomonadati</taxon>
        <taxon>Bacteroidota</taxon>
        <taxon>Chitinophagia</taxon>
        <taxon>Chitinophagales</taxon>
        <taxon>Chitinophagaceae</taxon>
        <taxon>Chitinophaga</taxon>
    </lineage>
</organism>
<dbReference type="InterPro" id="IPR007492">
    <property type="entry name" value="LytTR_DNA-bd_dom"/>
</dbReference>
<proteinExistence type="predicted"/>
<evidence type="ECO:0000313" key="5">
    <source>
        <dbReference type="Proteomes" id="UP000468388"/>
    </source>
</evidence>
<dbReference type="PANTHER" id="PTHR37299:SF1">
    <property type="entry name" value="STAGE 0 SPORULATION PROTEIN A HOMOLOG"/>
    <property type="match status" value="1"/>
</dbReference>
<sequence length="246" mass="28296">MIRILIIDDEPAASNILTLLLDKHVPVTKEVAMCNDPELAVAMIADFHPTLLMLDVQMPGMNGFDLLNSIGSWDFDLIFTTAFDQYAIKAIRFSALDYLLKPIDILDLQNAINRHIVRKSQIFQQPQLVTNLLQNLKTDNASFKLTLSTAEGVFQFEPKDIIRVEGMNNYSKFLFNNHAPVIVSRTIKEYEELLAEYGFLRVHKSHLVNRIYIRHIDKEHLLWLQDGHSVVISRRKKEEIVQALRG</sequence>
<accession>A0A6N8J3Y3</accession>
<dbReference type="SMART" id="SM00850">
    <property type="entry name" value="LytTR"/>
    <property type="match status" value="1"/>
</dbReference>
<dbReference type="PANTHER" id="PTHR37299">
    <property type="entry name" value="TRANSCRIPTIONAL REGULATOR-RELATED"/>
    <property type="match status" value="1"/>
</dbReference>
<dbReference type="RefSeq" id="WP_157298562.1">
    <property type="nucleotide sequence ID" value="NZ_BAAAZB010000005.1"/>
</dbReference>
<dbReference type="SMART" id="SM00448">
    <property type="entry name" value="REC"/>
    <property type="match status" value="1"/>
</dbReference>
<dbReference type="Gene3D" id="2.40.50.1020">
    <property type="entry name" value="LytTr DNA-binding domain"/>
    <property type="match status" value="1"/>
</dbReference>
<dbReference type="PROSITE" id="PS50110">
    <property type="entry name" value="RESPONSE_REGULATORY"/>
    <property type="match status" value="1"/>
</dbReference>
<feature type="modified residue" description="4-aspartylphosphate" evidence="1">
    <location>
        <position position="55"/>
    </location>
</feature>
<dbReference type="SUPFAM" id="SSF52172">
    <property type="entry name" value="CheY-like"/>
    <property type="match status" value="1"/>
</dbReference>
<dbReference type="AlphaFoldDB" id="A0A6N8J3Y3"/>
<reference evidence="4 5" key="1">
    <citation type="submission" date="2019-12" db="EMBL/GenBank/DDBJ databases">
        <title>The draft genomic sequence of strain Chitinophaga oryziterrae JCM 16595.</title>
        <authorList>
            <person name="Zhang X."/>
        </authorList>
    </citation>
    <scope>NUCLEOTIDE SEQUENCE [LARGE SCALE GENOMIC DNA]</scope>
    <source>
        <strain evidence="4 5">JCM 16595</strain>
    </source>
</reference>